<dbReference type="AlphaFoldDB" id="A0A2H3DCC4"/>
<evidence type="ECO:0000313" key="2">
    <source>
        <dbReference type="Proteomes" id="UP000217790"/>
    </source>
</evidence>
<dbReference type="OrthoDB" id="3048541at2759"/>
<reference evidence="2" key="1">
    <citation type="journal article" date="2017" name="Nat. Ecol. Evol.">
        <title>Genome expansion and lineage-specific genetic innovations in the forest pathogenic fungi Armillaria.</title>
        <authorList>
            <person name="Sipos G."/>
            <person name="Prasanna A.N."/>
            <person name="Walter M.C."/>
            <person name="O'Connor E."/>
            <person name="Balint B."/>
            <person name="Krizsan K."/>
            <person name="Kiss B."/>
            <person name="Hess J."/>
            <person name="Varga T."/>
            <person name="Slot J."/>
            <person name="Riley R."/>
            <person name="Boka B."/>
            <person name="Rigling D."/>
            <person name="Barry K."/>
            <person name="Lee J."/>
            <person name="Mihaltcheva S."/>
            <person name="LaButti K."/>
            <person name="Lipzen A."/>
            <person name="Waldron R."/>
            <person name="Moloney N.M."/>
            <person name="Sperisen C."/>
            <person name="Kredics L."/>
            <person name="Vagvoelgyi C."/>
            <person name="Patrignani A."/>
            <person name="Fitzpatrick D."/>
            <person name="Nagy I."/>
            <person name="Doyle S."/>
            <person name="Anderson J.B."/>
            <person name="Grigoriev I.V."/>
            <person name="Gueldener U."/>
            <person name="Muensterkoetter M."/>
            <person name="Nagy L.G."/>
        </authorList>
    </citation>
    <scope>NUCLEOTIDE SEQUENCE [LARGE SCALE GENOMIC DNA]</scope>
    <source>
        <strain evidence="2">Ar21-2</strain>
    </source>
</reference>
<dbReference type="OMA" id="EWDQSPR"/>
<gene>
    <name evidence="1" type="ORF">ARMGADRAFT_1105242</name>
</gene>
<name>A0A2H3DCC4_ARMGA</name>
<proteinExistence type="predicted"/>
<sequence length="619" mass="69100">MGYLRPKAKPIAPTVSDLLLVKQAASTTITTAPLPGPIPSADPSVIIDPVWIDYQRNPIDHLEALIHPLTTMAILRSSINNDLAVFDGDPMLLDDPAIAAVDLWEEVLNGVMHCAFWGKATALEDYKHLVWQIGNSHYENIEHLVCVALSQGWGIRGILEMYEAAARGIYQPKSFTEEEMLAMLFWWLGRVQLAEIAHRALNLPGMSTIWDSSKVEKNIASCLESIRPILESLRDLSQHVVHMVLMLDEIATNYFLGVSSLEFCSGDDMDELFRGIDDGDIHYASEATVGALCLLTDDKRLNKSAREHAYIIQTVMDAIHSEPSCSNLRTVSIASDGETKCGSSLINLTFQQELSSQSPLYAHVLPVKLLMKSLLIILLWDRGVTVLDAHITPAVIKAYLRAEGSSETHICYLFKPSDKQDVKLTYDLLKDMWCLSEMLSDKPGFASAQNAIRSLGQLCWYLLLPYICVDFSLSKQLQHLSAAAHRNLVLFCAAKKHFFPTLLYSDIMIMIKNTYLCVAKGKVDNLDRFFYLILLETDGLEKLFGILRTMVGNDANVDMLQLSTRLAGMTEVSNILAKYPQWDRGPHCLQLPALTQNLSPVPLNEDHLTPSSWRGDLSL</sequence>
<protein>
    <submittedName>
        <fullName evidence="1">Uncharacterized protein</fullName>
    </submittedName>
</protein>
<evidence type="ECO:0000313" key="1">
    <source>
        <dbReference type="EMBL" id="PBK91770.1"/>
    </source>
</evidence>
<organism evidence="1 2">
    <name type="scientific">Armillaria gallica</name>
    <name type="common">Bulbous honey fungus</name>
    <name type="synonym">Armillaria bulbosa</name>
    <dbReference type="NCBI Taxonomy" id="47427"/>
    <lineage>
        <taxon>Eukaryota</taxon>
        <taxon>Fungi</taxon>
        <taxon>Dikarya</taxon>
        <taxon>Basidiomycota</taxon>
        <taxon>Agaricomycotina</taxon>
        <taxon>Agaricomycetes</taxon>
        <taxon>Agaricomycetidae</taxon>
        <taxon>Agaricales</taxon>
        <taxon>Marasmiineae</taxon>
        <taxon>Physalacriaceae</taxon>
        <taxon>Armillaria</taxon>
    </lineage>
</organism>
<accession>A0A2H3DCC4</accession>
<keyword evidence="2" id="KW-1185">Reference proteome</keyword>
<dbReference type="InParanoid" id="A0A2H3DCC4"/>
<dbReference type="EMBL" id="KZ293660">
    <property type="protein sequence ID" value="PBK91770.1"/>
    <property type="molecule type" value="Genomic_DNA"/>
</dbReference>
<dbReference type="Proteomes" id="UP000217790">
    <property type="component" value="Unassembled WGS sequence"/>
</dbReference>